<dbReference type="GeneID" id="97550126"/>
<evidence type="ECO:0000256" key="5">
    <source>
        <dbReference type="ARBA" id="ARBA00038292"/>
    </source>
</evidence>
<evidence type="ECO:0000256" key="3">
    <source>
        <dbReference type="ARBA" id="ARBA00022630"/>
    </source>
</evidence>
<feature type="domain" description="NADPH-dependent FMN reductase-like" evidence="6">
    <location>
        <begin position="1"/>
        <end position="102"/>
    </location>
</feature>
<dbReference type="EMBL" id="QGMY01000008">
    <property type="protein sequence ID" value="PWR71704.1"/>
    <property type="molecule type" value="Genomic_DNA"/>
</dbReference>
<reference evidence="7 8" key="1">
    <citation type="submission" date="2018-05" db="EMBL/GenBank/DDBJ databases">
        <title>Draft genome of Methanospirillum lacunae Ki8-1.</title>
        <authorList>
            <person name="Dueholm M.S."/>
            <person name="Nielsen P.H."/>
            <person name="Bakmann L.F."/>
            <person name="Otzen D.E."/>
        </authorList>
    </citation>
    <scope>NUCLEOTIDE SEQUENCE [LARGE SCALE GENOMIC DNA]</scope>
    <source>
        <strain evidence="7 8">Ki8-1</strain>
    </source>
</reference>
<dbReference type="InterPro" id="IPR051796">
    <property type="entry name" value="ISF_SsuE-like"/>
</dbReference>
<gene>
    <name evidence="7" type="ORF">DK846_12740</name>
</gene>
<comment type="cofactor">
    <cofactor evidence="1">
        <name>FMN</name>
        <dbReference type="ChEBI" id="CHEBI:58210"/>
    </cofactor>
</comment>
<evidence type="ECO:0000256" key="4">
    <source>
        <dbReference type="ARBA" id="ARBA00022643"/>
    </source>
</evidence>
<dbReference type="InterPro" id="IPR005025">
    <property type="entry name" value="FMN_Rdtase-like_dom"/>
</dbReference>
<keyword evidence="3" id="KW-0285">Flavoprotein</keyword>
<accession>A0A2V2MU35</accession>
<organism evidence="7 8">
    <name type="scientific">Methanospirillum lacunae</name>
    <dbReference type="NCBI Taxonomy" id="668570"/>
    <lineage>
        <taxon>Archaea</taxon>
        <taxon>Methanobacteriati</taxon>
        <taxon>Methanobacteriota</taxon>
        <taxon>Stenosarchaea group</taxon>
        <taxon>Methanomicrobia</taxon>
        <taxon>Methanomicrobiales</taxon>
        <taxon>Methanospirillaceae</taxon>
        <taxon>Methanospirillum</taxon>
    </lineage>
</organism>
<evidence type="ECO:0000259" key="6">
    <source>
        <dbReference type="Pfam" id="PF03358"/>
    </source>
</evidence>
<dbReference type="Gene3D" id="3.40.50.360">
    <property type="match status" value="1"/>
</dbReference>
<dbReference type="Proteomes" id="UP000245657">
    <property type="component" value="Unassembled WGS sequence"/>
</dbReference>
<keyword evidence="8" id="KW-1185">Reference proteome</keyword>
<dbReference type="AlphaFoldDB" id="A0A2V2MU35"/>
<comment type="cofactor">
    <cofactor evidence="2">
        <name>[4Fe-4S] cluster</name>
        <dbReference type="ChEBI" id="CHEBI:49883"/>
    </cofactor>
</comment>
<keyword evidence="4" id="KW-0288">FMN</keyword>
<sequence length="198" mass="21252">MKVLGILGSPRPQGNTATLLHHVLQGAAAHGAETTIICASDLEVRACTNCDVCKQTGQCIKDDDMQGIYDLIAGSDVIVFASPNYMGGISGHLKPIIDRLYLYSTVSAEGTLQTIIEHRKKAALLITQNAPLEYSHYIEAFTPLRGILNLIFQGEFDPVHESVMIPLLVAAGMTGPKSVAKNLGLIEEAYTFGKNLVG</sequence>
<comment type="caution">
    <text evidence="7">The sequence shown here is derived from an EMBL/GenBank/DDBJ whole genome shotgun (WGS) entry which is preliminary data.</text>
</comment>
<name>A0A2V2MU35_9EURY</name>
<dbReference type="InterPro" id="IPR029039">
    <property type="entry name" value="Flavoprotein-like_sf"/>
</dbReference>
<dbReference type="GO" id="GO:0016491">
    <property type="term" value="F:oxidoreductase activity"/>
    <property type="evidence" value="ECO:0007669"/>
    <property type="project" value="InterPro"/>
</dbReference>
<dbReference type="SUPFAM" id="SSF52218">
    <property type="entry name" value="Flavoproteins"/>
    <property type="match status" value="1"/>
</dbReference>
<comment type="similarity">
    <text evidence="5">Belongs to the SsuE family. Isf subfamily.</text>
</comment>
<protein>
    <recommendedName>
        <fullName evidence="6">NADPH-dependent FMN reductase-like domain-containing protein</fullName>
    </recommendedName>
</protein>
<evidence type="ECO:0000313" key="7">
    <source>
        <dbReference type="EMBL" id="PWR71704.1"/>
    </source>
</evidence>
<evidence type="ECO:0000256" key="1">
    <source>
        <dbReference type="ARBA" id="ARBA00001917"/>
    </source>
</evidence>
<dbReference type="OrthoDB" id="9059at2157"/>
<proteinExistence type="inferred from homology"/>
<dbReference type="PANTHER" id="PTHR43278:SF2">
    <property type="entry name" value="IRON-SULFUR FLAVOPROTEIN"/>
    <property type="match status" value="1"/>
</dbReference>
<dbReference type="Pfam" id="PF03358">
    <property type="entry name" value="FMN_red"/>
    <property type="match status" value="1"/>
</dbReference>
<dbReference type="PANTHER" id="PTHR43278">
    <property type="entry name" value="NAD(P)H-DEPENDENT FMN-CONTAINING OXIDOREDUCTASE YWQN-RELATED"/>
    <property type="match status" value="1"/>
</dbReference>
<evidence type="ECO:0000313" key="8">
    <source>
        <dbReference type="Proteomes" id="UP000245657"/>
    </source>
</evidence>
<evidence type="ECO:0000256" key="2">
    <source>
        <dbReference type="ARBA" id="ARBA00001966"/>
    </source>
</evidence>
<dbReference type="RefSeq" id="WP_109969323.1">
    <property type="nucleotide sequence ID" value="NZ_CP176093.1"/>
</dbReference>